<evidence type="ECO:0000256" key="3">
    <source>
        <dbReference type="ARBA" id="ARBA00022801"/>
    </source>
</evidence>
<dbReference type="Gene3D" id="3.40.50.300">
    <property type="entry name" value="P-loop containing nucleotide triphosphate hydrolases"/>
    <property type="match status" value="2"/>
</dbReference>
<dbReference type="InterPro" id="IPR002048">
    <property type="entry name" value="EF_hand_dom"/>
</dbReference>
<evidence type="ECO:0000313" key="9">
    <source>
        <dbReference type="Proteomes" id="UP000185511"/>
    </source>
</evidence>
<keyword evidence="2" id="KW-0547">Nucleotide-binding</keyword>
<dbReference type="NCBIfam" id="NF047832">
    <property type="entry name" value="caspase_w_EACC1"/>
    <property type="match status" value="1"/>
</dbReference>
<evidence type="ECO:0000256" key="1">
    <source>
        <dbReference type="ARBA" id="ARBA00007913"/>
    </source>
</evidence>
<dbReference type="InterPro" id="IPR041677">
    <property type="entry name" value="DNA2/NAM7_AAA_11"/>
</dbReference>
<dbReference type="SUPFAM" id="SSF52540">
    <property type="entry name" value="P-loop containing nucleoside triphosphate hydrolases"/>
    <property type="match status" value="1"/>
</dbReference>
<organism evidence="8 9">
    <name type="scientific">Actinoalloteichus fjordicus</name>
    <dbReference type="NCBI Taxonomy" id="1612552"/>
    <lineage>
        <taxon>Bacteria</taxon>
        <taxon>Bacillati</taxon>
        <taxon>Actinomycetota</taxon>
        <taxon>Actinomycetes</taxon>
        <taxon>Pseudonocardiales</taxon>
        <taxon>Pseudonocardiaceae</taxon>
        <taxon>Actinoalloteichus</taxon>
    </lineage>
</organism>
<dbReference type="Pfam" id="PF00656">
    <property type="entry name" value="Peptidase_C14"/>
    <property type="match status" value="1"/>
</dbReference>
<dbReference type="InterPro" id="IPR047187">
    <property type="entry name" value="SF1_C_Upf1"/>
</dbReference>
<accession>A0AAC9LEC6</accession>
<comment type="similarity">
    <text evidence="1">Belongs to the DNA2/NAM7 helicase family.</text>
</comment>
<dbReference type="KEGG" id="acad:UA74_21390"/>
<dbReference type="InterPro" id="IPR027417">
    <property type="entry name" value="P-loop_NTPase"/>
</dbReference>
<dbReference type="SUPFAM" id="SSF52129">
    <property type="entry name" value="Caspase-like"/>
    <property type="match status" value="1"/>
</dbReference>
<dbReference type="AlphaFoldDB" id="A0AAC9LEC6"/>
<reference evidence="9" key="1">
    <citation type="submission" date="2016-06" db="EMBL/GenBank/DDBJ databases">
        <title>Complete genome sequence of Actinoalloteichus fjordicus DSM 46855 (=ADI127-17), type strain of the new species Actinoalloteichus fjordicus.</title>
        <authorList>
            <person name="Ruckert C."/>
            <person name="Nouioui I."/>
            <person name="Willmese J."/>
            <person name="van Wezel G."/>
            <person name="Klenk H.-P."/>
            <person name="Kalinowski J."/>
            <person name="Zotchev S.B."/>
        </authorList>
    </citation>
    <scope>NUCLEOTIDE SEQUENCE [LARGE SCALE GENOMIC DNA]</scope>
    <source>
        <strain evidence="9">ADI127-7</strain>
    </source>
</reference>
<protein>
    <submittedName>
        <fullName evidence="8">Caspase domain-containing protein</fullName>
    </submittedName>
</protein>
<dbReference type="InterPro" id="IPR011600">
    <property type="entry name" value="Pept_C14_caspase"/>
</dbReference>
<evidence type="ECO:0000256" key="6">
    <source>
        <dbReference type="SAM" id="MobiDB-lite"/>
    </source>
</evidence>
<dbReference type="RefSeq" id="WP_075741863.1">
    <property type="nucleotide sequence ID" value="NZ_CP016076.1"/>
</dbReference>
<proteinExistence type="inferred from homology"/>
<evidence type="ECO:0000259" key="7">
    <source>
        <dbReference type="PROSITE" id="PS50222"/>
    </source>
</evidence>
<dbReference type="CDD" id="cd18808">
    <property type="entry name" value="SF1_C_Upf1"/>
    <property type="match status" value="1"/>
</dbReference>
<dbReference type="Pfam" id="PF13086">
    <property type="entry name" value="AAA_11"/>
    <property type="match status" value="1"/>
</dbReference>
<dbReference type="InterPro" id="IPR018247">
    <property type="entry name" value="EF_Hand_1_Ca_BS"/>
</dbReference>
<dbReference type="EMBL" id="CP016076">
    <property type="protein sequence ID" value="APU16303.1"/>
    <property type="molecule type" value="Genomic_DNA"/>
</dbReference>
<dbReference type="GO" id="GO:0004197">
    <property type="term" value="F:cysteine-type endopeptidase activity"/>
    <property type="evidence" value="ECO:0007669"/>
    <property type="project" value="InterPro"/>
</dbReference>
<dbReference type="PANTHER" id="PTHR43788">
    <property type="entry name" value="DNA2/NAM7 HELICASE FAMILY MEMBER"/>
    <property type="match status" value="1"/>
</dbReference>
<dbReference type="GO" id="GO:0043139">
    <property type="term" value="F:5'-3' DNA helicase activity"/>
    <property type="evidence" value="ECO:0007669"/>
    <property type="project" value="TreeGrafter"/>
</dbReference>
<keyword evidence="3" id="KW-0378">Hydrolase</keyword>
<dbReference type="Gene3D" id="3.40.50.1460">
    <property type="match status" value="1"/>
</dbReference>
<keyword evidence="9" id="KW-1185">Reference proteome</keyword>
<name>A0AAC9LEC6_9PSEU</name>
<keyword evidence="5" id="KW-0067">ATP-binding</keyword>
<dbReference type="GO" id="GO:0005509">
    <property type="term" value="F:calcium ion binding"/>
    <property type="evidence" value="ECO:0007669"/>
    <property type="project" value="InterPro"/>
</dbReference>
<dbReference type="Pfam" id="PF13087">
    <property type="entry name" value="AAA_12"/>
    <property type="match status" value="1"/>
</dbReference>
<feature type="domain" description="EF-hand" evidence="7">
    <location>
        <begin position="205"/>
        <end position="227"/>
    </location>
</feature>
<evidence type="ECO:0000256" key="4">
    <source>
        <dbReference type="ARBA" id="ARBA00022806"/>
    </source>
</evidence>
<keyword evidence="4" id="KW-0347">Helicase</keyword>
<gene>
    <name evidence="8" type="ORF">UA74_21390</name>
</gene>
<dbReference type="Proteomes" id="UP000185511">
    <property type="component" value="Chromosome"/>
</dbReference>
<feature type="region of interest" description="Disordered" evidence="6">
    <location>
        <begin position="258"/>
        <end position="286"/>
    </location>
</feature>
<dbReference type="GO" id="GO:0005524">
    <property type="term" value="F:ATP binding"/>
    <property type="evidence" value="ECO:0007669"/>
    <property type="project" value="UniProtKB-KW"/>
</dbReference>
<dbReference type="InterPro" id="IPR041679">
    <property type="entry name" value="DNA2/NAM7-like_C"/>
</dbReference>
<dbReference type="GO" id="GO:0006508">
    <property type="term" value="P:proteolysis"/>
    <property type="evidence" value="ECO:0007669"/>
    <property type="project" value="InterPro"/>
</dbReference>
<sequence>MSGPPRRHALLIGTELHSSPDFAPLPSARADVEQLAPLLEHPAIGAFDSVRVLLDASAPEMRRTIEDFLGPLGPDDLALLYISGHGVRTTAQGEFHFVAADTEPGDLLTITSVGASYVNDHLQLCRARQKVAILDCCHSGGFALDFATSHAKSQRGSPLTSRAVYILSSSDATEASFQGRSDAGRVLPSVFTGKILDALRSGSADFDGDGRVTVDELRRWVDEQMRGVVPVQTPMTSTLHVNGVIEFAKAYRGPALAPAPPLPRGSARRSATGAGKTRGEPDEGSGKKLLEYYQDCLALSEVEPDLLRVDQVGSRSVCLTGAERILTGRLDEDEMIPLSSAAADLVAKAGERDKLWYGYPAVALLRSRDGRALRPPMFAPLFIREVEVVPSDAGLRLKPSGPVLPHRGLAEAVLGAEDADRLLDTYRPTWQPGMESQLVKDIRHHLMHDFELECVQELRPGHLDPRIDLRVPSDGARNAAVLYLQRTEWDPNSRLYKDLAQLGPVPKIAGTALGALWPDVAQPPVAAAPFTGDVVAPKPLNGAQRRVLEAAMSRQLTVATGPPGTGKTQLVVNVVATALANGEKVLVASSNNTAVDEVADGCKELVSDSIVRTGSQEKRRCEQQSLTALASLERGATSTATARAELRRASAHLAEVIGELGAKAAAEQGLLTLSMRRRKLLDRLEIDVPALSSLLDAVARPQQWAVRARQAAGARWFAGLRRRRVLRALGWRGEATASTCELLAEVVEVELRLRTAREQATTFAEDDSLATEAACREDAVRTASRELLAAVVATDAVTGRRQIQDLLQTVASGERSDWSQVAQLVEHVRGWAVTALSARRFPTEAGLFDLVIIDEASQCSIPAVLPLLFRARRALVIGDAMQLKPVTTLKAGTEADIRRAVGLRSSWLDERKLAYHRYSAFAALERAAGGALLLDEHYRCHPVIAELINTRFYRGGLDVRTDVRRLRGLADRRAVIWADAPGEPSRSAGGSWQNRAESSMVERSVDYLLRRLPPEATIGVVTPFAGQTALLKKQLTAYSRVRVGTVHTFQGGECDVIVFSLVAGPLMKSTTTAWLEAEHTLWNVAISRAKANLLVVGDRSFWRDRPGIAAELSAVAESDQSGGTPDESLDDLMQLMYERLRSEPGTPRLRQVLGGYPVDAEVVRDGGSIAVALDRGHGPEAAADHLQAGLARLALLTDAEQGRTAVRLPAWRLFDDRPVL</sequence>
<dbReference type="InterPro" id="IPR029030">
    <property type="entry name" value="Caspase-like_dom_sf"/>
</dbReference>
<dbReference type="PANTHER" id="PTHR43788:SF8">
    <property type="entry name" value="DNA-BINDING PROTEIN SMUBP-2"/>
    <property type="match status" value="1"/>
</dbReference>
<dbReference type="PROSITE" id="PS50222">
    <property type="entry name" value="EF_HAND_2"/>
    <property type="match status" value="1"/>
</dbReference>
<dbReference type="PROSITE" id="PS00018">
    <property type="entry name" value="EF_HAND_1"/>
    <property type="match status" value="1"/>
</dbReference>
<dbReference type="InterPro" id="IPR050534">
    <property type="entry name" value="Coronavir_polyprotein_1ab"/>
</dbReference>
<evidence type="ECO:0000313" key="8">
    <source>
        <dbReference type="EMBL" id="APU16303.1"/>
    </source>
</evidence>
<evidence type="ECO:0000256" key="2">
    <source>
        <dbReference type="ARBA" id="ARBA00022741"/>
    </source>
</evidence>
<evidence type="ECO:0000256" key="5">
    <source>
        <dbReference type="ARBA" id="ARBA00022840"/>
    </source>
</evidence>
<feature type="compositionally biased region" description="Basic and acidic residues" evidence="6">
    <location>
        <begin position="277"/>
        <end position="286"/>
    </location>
</feature>